<evidence type="ECO:0000256" key="1">
    <source>
        <dbReference type="SAM" id="SignalP"/>
    </source>
</evidence>
<accession>A0ABT7F3N2</accession>
<keyword evidence="1" id="KW-0732">Signal</keyword>
<keyword evidence="3" id="KW-1185">Reference proteome</keyword>
<feature type="signal peptide" evidence="1">
    <location>
        <begin position="1"/>
        <end position="18"/>
    </location>
</feature>
<protein>
    <recommendedName>
        <fullName evidence="4">Lipoprotein</fullName>
    </recommendedName>
</protein>
<dbReference type="RefSeq" id="WP_284482020.1">
    <property type="nucleotide sequence ID" value="NZ_JASNJD010000013.1"/>
</dbReference>
<evidence type="ECO:0000313" key="3">
    <source>
        <dbReference type="Proteomes" id="UP001243757"/>
    </source>
</evidence>
<dbReference type="Proteomes" id="UP001243757">
    <property type="component" value="Unassembled WGS sequence"/>
</dbReference>
<name>A0ABT7F3N2_9RHOB</name>
<gene>
    <name evidence="2" type="ORF">QO033_16170</name>
</gene>
<evidence type="ECO:0008006" key="4">
    <source>
        <dbReference type="Google" id="ProtNLM"/>
    </source>
</evidence>
<organism evidence="2 3">
    <name type="scientific">Pseudodonghicola flavimaris</name>
    <dbReference type="NCBI Taxonomy" id="3050036"/>
    <lineage>
        <taxon>Bacteria</taxon>
        <taxon>Pseudomonadati</taxon>
        <taxon>Pseudomonadota</taxon>
        <taxon>Alphaproteobacteria</taxon>
        <taxon>Rhodobacterales</taxon>
        <taxon>Paracoccaceae</taxon>
        <taxon>Pseudodonghicola</taxon>
    </lineage>
</organism>
<dbReference type="EMBL" id="JASNJD010000013">
    <property type="protein sequence ID" value="MDK3019216.1"/>
    <property type="molecule type" value="Genomic_DNA"/>
</dbReference>
<comment type="caution">
    <text evidence="2">The sequence shown here is derived from an EMBL/GenBank/DDBJ whole genome shotgun (WGS) entry which is preliminary data.</text>
</comment>
<sequence length="116" mass="11937">MKKYFAILAIGTFIAGCAQQPAAITPVSMGDAYSTVSCSKARQLYNAEAAKAPPLVKAQKQAVAGDAVGVFLLGIPVSSLSGDDLEGEISTTKGKLLALSARMETCGMTPAPVDWS</sequence>
<proteinExistence type="predicted"/>
<feature type="chain" id="PRO_5047177624" description="Lipoprotein" evidence="1">
    <location>
        <begin position="19"/>
        <end position="116"/>
    </location>
</feature>
<dbReference type="PROSITE" id="PS51257">
    <property type="entry name" value="PROKAR_LIPOPROTEIN"/>
    <property type="match status" value="1"/>
</dbReference>
<evidence type="ECO:0000313" key="2">
    <source>
        <dbReference type="EMBL" id="MDK3019216.1"/>
    </source>
</evidence>
<reference evidence="2 3" key="1">
    <citation type="submission" date="2023-05" db="EMBL/GenBank/DDBJ databases">
        <title>Pseudodonghicola sp. nov.</title>
        <authorList>
            <person name="Huang J."/>
        </authorList>
    </citation>
    <scope>NUCLEOTIDE SEQUENCE [LARGE SCALE GENOMIC DNA]</scope>
    <source>
        <strain evidence="2 3">IC7</strain>
    </source>
</reference>